<keyword evidence="3" id="KW-1185">Reference proteome</keyword>
<sequence>MNGEPGDLVSQRRRTRETPPKDILMAQKCSYSRFENSGQGCGDLWGETGDLKDIPKSPRRHPGPERRPGSVALNSVDHLVPAPCKGTGETALSADDCPVHKSTGSQGPPAPTLEDRTSNHGASVVANCHPSCQSNGDADRDDNIALDQII</sequence>
<gene>
    <name evidence="2" type="ORF">JRQ81_003413</name>
</gene>
<protein>
    <submittedName>
        <fullName evidence="2">Uncharacterized protein</fullName>
    </submittedName>
</protein>
<evidence type="ECO:0000313" key="2">
    <source>
        <dbReference type="EMBL" id="KAJ7317251.1"/>
    </source>
</evidence>
<accession>A0A9Q1AX68</accession>
<proteinExistence type="predicted"/>
<reference evidence="2" key="1">
    <citation type="journal article" date="2023" name="DNA Res.">
        <title>Chromosome-level genome assembly of Phrynocephalus forsythii using third-generation DNA sequencing and Hi-C analysis.</title>
        <authorList>
            <person name="Qi Y."/>
            <person name="Zhao W."/>
            <person name="Zhao Y."/>
            <person name="Niu C."/>
            <person name="Cao S."/>
            <person name="Zhang Y."/>
        </authorList>
    </citation>
    <scope>NUCLEOTIDE SEQUENCE</scope>
    <source>
        <tissue evidence="2">Muscle</tissue>
    </source>
</reference>
<dbReference type="OrthoDB" id="447510at2759"/>
<comment type="caution">
    <text evidence="2">The sequence shown here is derived from an EMBL/GenBank/DDBJ whole genome shotgun (WGS) entry which is preliminary data.</text>
</comment>
<organism evidence="2 3">
    <name type="scientific">Phrynocephalus forsythii</name>
    <dbReference type="NCBI Taxonomy" id="171643"/>
    <lineage>
        <taxon>Eukaryota</taxon>
        <taxon>Metazoa</taxon>
        <taxon>Chordata</taxon>
        <taxon>Craniata</taxon>
        <taxon>Vertebrata</taxon>
        <taxon>Euteleostomi</taxon>
        <taxon>Lepidosauria</taxon>
        <taxon>Squamata</taxon>
        <taxon>Bifurcata</taxon>
        <taxon>Unidentata</taxon>
        <taxon>Episquamata</taxon>
        <taxon>Toxicofera</taxon>
        <taxon>Iguania</taxon>
        <taxon>Acrodonta</taxon>
        <taxon>Agamidae</taxon>
        <taxon>Agaminae</taxon>
        <taxon>Phrynocephalus</taxon>
    </lineage>
</organism>
<name>A0A9Q1AX68_9SAUR</name>
<dbReference type="AlphaFoldDB" id="A0A9Q1AX68"/>
<feature type="compositionally biased region" description="Basic and acidic residues" evidence="1">
    <location>
        <begin position="49"/>
        <end position="68"/>
    </location>
</feature>
<feature type="region of interest" description="Disordered" evidence="1">
    <location>
        <begin position="40"/>
        <end position="150"/>
    </location>
</feature>
<dbReference type="EMBL" id="JAPFRF010000011">
    <property type="protein sequence ID" value="KAJ7317251.1"/>
    <property type="molecule type" value="Genomic_DNA"/>
</dbReference>
<evidence type="ECO:0000313" key="3">
    <source>
        <dbReference type="Proteomes" id="UP001142489"/>
    </source>
</evidence>
<dbReference type="Proteomes" id="UP001142489">
    <property type="component" value="Unassembled WGS sequence"/>
</dbReference>
<evidence type="ECO:0000256" key="1">
    <source>
        <dbReference type="SAM" id="MobiDB-lite"/>
    </source>
</evidence>
<feature type="region of interest" description="Disordered" evidence="1">
    <location>
        <begin position="1"/>
        <end position="24"/>
    </location>
</feature>